<dbReference type="PROSITE" id="PS01010">
    <property type="entry name" value="CRISP_2"/>
    <property type="match status" value="1"/>
</dbReference>
<dbReference type="InParanoid" id="A0A7R8UQT1"/>
<organism evidence="5 6">
    <name type="scientific">Hermetia illucens</name>
    <name type="common">Black soldier fly</name>
    <dbReference type="NCBI Taxonomy" id="343691"/>
    <lineage>
        <taxon>Eukaryota</taxon>
        <taxon>Metazoa</taxon>
        <taxon>Ecdysozoa</taxon>
        <taxon>Arthropoda</taxon>
        <taxon>Hexapoda</taxon>
        <taxon>Insecta</taxon>
        <taxon>Pterygota</taxon>
        <taxon>Neoptera</taxon>
        <taxon>Endopterygota</taxon>
        <taxon>Diptera</taxon>
        <taxon>Brachycera</taxon>
        <taxon>Stratiomyomorpha</taxon>
        <taxon>Stratiomyidae</taxon>
        <taxon>Hermetiinae</taxon>
        <taxon>Hermetia</taxon>
    </lineage>
</organism>
<proteinExistence type="predicted"/>
<feature type="domain" description="SCP" evidence="4">
    <location>
        <begin position="33"/>
        <end position="183"/>
    </location>
</feature>
<evidence type="ECO:0000256" key="3">
    <source>
        <dbReference type="SAM" id="SignalP"/>
    </source>
</evidence>
<dbReference type="Proteomes" id="UP000594454">
    <property type="component" value="Chromosome 3"/>
</dbReference>
<sequence length="341" mass="37489">MQQNRFICFSAFLALCFTTVLSCQVIQSGITPQEKATILEAHNRLRSAVAMGLQPGQPGAQNMKEIVWDDELAARAQNWANQCTFKHDPQRTINRFTMGQNMAIIWSTAPISDGDFTSRITNWFKEVNQYAFGSAWSPKTGHYSQLVWADTNMVGCGFTYYKSGAKYNKLFVCNYGPGGNVVGSMPYSVGNPDCNVHGMGSSGRYPGLCASRGGFQNFGGYNSYPSSTFAPSTFVSTTFAPSTFRSSSFAPSTFRSTTFAPSTFRSSSFAPSTFRSTTFAPSTFRSSTFPPRTYYSKAGFSTPFPSASPGYGDYSFKNYFNGAPKPSFGSAWNALQFYKKK</sequence>
<accession>A0A7R8UQT1</accession>
<dbReference type="PROSITE" id="PS01009">
    <property type="entry name" value="CRISP_1"/>
    <property type="match status" value="1"/>
</dbReference>
<dbReference type="FunFam" id="3.40.33.10:FF:000022">
    <property type="entry name" value="peptidase inhibitor 15"/>
    <property type="match status" value="1"/>
</dbReference>
<dbReference type="EMBL" id="LR899011">
    <property type="protein sequence ID" value="CAD7084338.1"/>
    <property type="molecule type" value="Genomic_DNA"/>
</dbReference>
<name>A0A7R8UQT1_HERIL</name>
<evidence type="ECO:0000259" key="4">
    <source>
        <dbReference type="SMART" id="SM00198"/>
    </source>
</evidence>
<dbReference type="Gene3D" id="3.40.33.10">
    <property type="entry name" value="CAP"/>
    <property type="match status" value="1"/>
</dbReference>
<dbReference type="OrthoDB" id="43654at2759"/>
<keyword evidence="2" id="KW-0964">Secreted</keyword>
<dbReference type="GO" id="GO:0005576">
    <property type="term" value="C:extracellular region"/>
    <property type="evidence" value="ECO:0007669"/>
    <property type="project" value="UniProtKB-SubCell"/>
</dbReference>
<dbReference type="Gene3D" id="2.160.20.80">
    <property type="entry name" value="E3 ubiquitin-protein ligase SopA"/>
    <property type="match status" value="1"/>
</dbReference>
<dbReference type="SUPFAM" id="SSF141571">
    <property type="entry name" value="Pentapeptide repeat-like"/>
    <property type="match status" value="1"/>
</dbReference>
<dbReference type="InterPro" id="IPR035940">
    <property type="entry name" value="CAP_sf"/>
</dbReference>
<comment type="subcellular location">
    <subcellularLocation>
        <location evidence="1">Secreted</location>
    </subcellularLocation>
</comment>
<feature type="chain" id="PRO_5030874388" description="SCP domain-containing protein" evidence="3">
    <location>
        <begin position="23"/>
        <end position="341"/>
    </location>
</feature>
<evidence type="ECO:0000256" key="1">
    <source>
        <dbReference type="ARBA" id="ARBA00004613"/>
    </source>
</evidence>
<dbReference type="PANTHER" id="PTHR10334">
    <property type="entry name" value="CYSTEINE-RICH SECRETORY PROTEIN-RELATED"/>
    <property type="match status" value="1"/>
</dbReference>
<evidence type="ECO:0000313" key="5">
    <source>
        <dbReference type="EMBL" id="CAD7084338.1"/>
    </source>
</evidence>
<feature type="signal peptide" evidence="3">
    <location>
        <begin position="1"/>
        <end position="22"/>
    </location>
</feature>
<reference evidence="5 6" key="1">
    <citation type="submission" date="2020-11" db="EMBL/GenBank/DDBJ databases">
        <authorList>
            <person name="Wallbank WR R."/>
            <person name="Pardo Diaz C."/>
            <person name="Kozak K."/>
            <person name="Martin S."/>
            <person name="Jiggins C."/>
            <person name="Moest M."/>
            <person name="Warren A I."/>
            <person name="Generalovic N T."/>
            <person name="Byers J.R.P. K."/>
            <person name="Montejo-Kovacevich G."/>
            <person name="Yen C E."/>
        </authorList>
    </citation>
    <scope>NUCLEOTIDE SEQUENCE [LARGE SCALE GENOMIC DNA]</scope>
</reference>
<dbReference type="CDD" id="cd05380">
    <property type="entry name" value="CAP_euk"/>
    <property type="match status" value="1"/>
</dbReference>
<dbReference type="PROSITE" id="PS51257">
    <property type="entry name" value="PROKAR_LIPOPROTEIN"/>
    <property type="match status" value="1"/>
</dbReference>
<evidence type="ECO:0000313" key="6">
    <source>
        <dbReference type="Proteomes" id="UP000594454"/>
    </source>
</evidence>
<protein>
    <recommendedName>
        <fullName evidence="4">SCP domain-containing protein</fullName>
    </recommendedName>
</protein>
<dbReference type="Pfam" id="PF00188">
    <property type="entry name" value="CAP"/>
    <property type="match status" value="1"/>
</dbReference>
<dbReference type="SUPFAM" id="SSF55797">
    <property type="entry name" value="PR-1-like"/>
    <property type="match status" value="1"/>
</dbReference>
<dbReference type="PRINTS" id="PR00838">
    <property type="entry name" value="V5ALLERGEN"/>
</dbReference>
<dbReference type="SMART" id="SM00198">
    <property type="entry name" value="SCP"/>
    <property type="match status" value="1"/>
</dbReference>
<dbReference type="InterPro" id="IPR002413">
    <property type="entry name" value="V5_allergen-like"/>
</dbReference>
<evidence type="ECO:0000256" key="2">
    <source>
        <dbReference type="ARBA" id="ARBA00022525"/>
    </source>
</evidence>
<keyword evidence="3" id="KW-0732">Signal</keyword>
<gene>
    <name evidence="5" type="ORF">HERILL_LOCUS7235</name>
</gene>
<dbReference type="InterPro" id="IPR001283">
    <property type="entry name" value="CRISP-related"/>
</dbReference>
<dbReference type="InterPro" id="IPR014044">
    <property type="entry name" value="CAP_dom"/>
</dbReference>
<dbReference type="AlphaFoldDB" id="A0A7R8UQT1"/>
<dbReference type="PRINTS" id="PR00837">
    <property type="entry name" value="V5TPXLIKE"/>
</dbReference>
<dbReference type="InterPro" id="IPR018244">
    <property type="entry name" value="Allrgn_V5/Tpx1_CS"/>
</dbReference>
<dbReference type="OMA" id="STKWHEV"/>
<dbReference type="FunCoup" id="A0A7R8UQT1">
    <property type="interactions" value="53"/>
</dbReference>
<keyword evidence="6" id="KW-1185">Reference proteome</keyword>